<reference evidence="1" key="1">
    <citation type="submission" date="2019-11" db="EMBL/GenBank/DDBJ databases">
        <authorList>
            <person name="Feng L."/>
        </authorList>
    </citation>
    <scope>NUCLEOTIDE SEQUENCE</scope>
    <source>
        <strain evidence="1">VrattiLFYP33</strain>
    </source>
</reference>
<dbReference type="AlphaFoldDB" id="A0A6N3FI15"/>
<dbReference type="EMBL" id="CACRUX010000101">
    <property type="protein sequence ID" value="VYU51997.1"/>
    <property type="molecule type" value="Genomic_DNA"/>
</dbReference>
<evidence type="ECO:0000313" key="1">
    <source>
        <dbReference type="EMBL" id="VYU51997.1"/>
    </source>
</evidence>
<accession>A0A6N3FI15</accession>
<organism evidence="1">
    <name type="scientific">Veillonella ratti</name>
    <dbReference type="NCBI Taxonomy" id="103892"/>
    <lineage>
        <taxon>Bacteria</taxon>
        <taxon>Bacillati</taxon>
        <taxon>Bacillota</taxon>
        <taxon>Negativicutes</taxon>
        <taxon>Veillonellales</taxon>
        <taxon>Veillonellaceae</taxon>
        <taxon>Veillonella</taxon>
    </lineage>
</organism>
<proteinExistence type="predicted"/>
<dbReference type="RefSeq" id="WP_156705841.1">
    <property type="nucleotide sequence ID" value="NZ_CACRUX010000101.1"/>
</dbReference>
<sequence>MANWQGAKVTNKGTALIAKVTAGNTKLNITRVAFGSGNLTNIENATRLVREIDNAEIITKVQKNNTCTVTVRLTNANFTTAQNISEIGIFATDPDEGEILFAGMVDANPDFVQAASSSTLVAKTVTMGIGYSNSDNVTISLSNTMWVTAEEVLTMISDELRKYGNNTHRINDAVVAANTAQTITALTDMIGNRIKAITGESTWVGNPANNIKGIQSSITDLLSLVASLPVTNIKDFNKQVISALDQEKLTALGVKYNFDNPNAWSISFGKLFGGLIIQGGATPRPSNNATTATFATSFGSTDYIIVPVGVIDANDNKWNLTVNVLKDYKTADSCTFRTSDSIAPACYYLAAGKLIA</sequence>
<name>A0A6N3FI15_9FIRM</name>
<protein>
    <submittedName>
        <fullName evidence="1">Uncharacterized protein</fullName>
    </submittedName>
</protein>
<gene>
    <name evidence="1" type="ORF">VRLFYP33_02345</name>
</gene>